<accession>A0A7R8H4C1</accession>
<reference evidence="5" key="1">
    <citation type="submission" date="2021-02" db="EMBL/GenBank/DDBJ databases">
        <authorList>
            <person name="Bekaert M."/>
        </authorList>
    </citation>
    <scope>NUCLEOTIDE SEQUENCE</scope>
    <source>
        <strain evidence="5">IoA-00</strain>
    </source>
</reference>
<keyword evidence="6" id="KW-1185">Reference proteome</keyword>
<dbReference type="InterPro" id="IPR036943">
    <property type="entry name" value="FN_type2_sf"/>
</dbReference>
<evidence type="ECO:0000313" key="6">
    <source>
        <dbReference type="Proteomes" id="UP000675881"/>
    </source>
</evidence>
<evidence type="ECO:0000313" key="5">
    <source>
        <dbReference type="EMBL" id="CAF2845196.1"/>
    </source>
</evidence>
<evidence type="ECO:0000256" key="3">
    <source>
        <dbReference type="PROSITE-ProRule" id="PRU00479"/>
    </source>
</evidence>
<protein>
    <submittedName>
        <fullName evidence="5">(salmon louse) hypothetical protein</fullName>
    </submittedName>
</protein>
<dbReference type="Gene3D" id="2.10.10.10">
    <property type="entry name" value="Fibronectin, type II, collagen-binding"/>
    <property type="match status" value="2"/>
</dbReference>
<keyword evidence="2" id="KW-1015">Disulfide bond</keyword>
<dbReference type="SUPFAM" id="SSF57440">
    <property type="entry name" value="Kringle-like"/>
    <property type="match status" value="2"/>
</dbReference>
<evidence type="ECO:0000259" key="4">
    <source>
        <dbReference type="PROSITE" id="PS51092"/>
    </source>
</evidence>
<name>A0A7R8H4C1_LEPSM</name>
<dbReference type="OrthoDB" id="406838at2759"/>
<proteinExistence type="predicted"/>
<dbReference type="InterPro" id="IPR013806">
    <property type="entry name" value="Kringle-like"/>
</dbReference>
<evidence type="ECO:0000256" key="1">
    <source>
        <dbReference type="ARBA" id="ARBA00022737"/>
    </source>
</evidence>
<feature type="domain" description="Fibronectin type-II" evidence="4">
    <location>
        <begin position="25"/>
        <end position="72"/>
    </location>
</feature>
<sequence length="199" mass="22516">MNTFTSLLLIAQIASLAYGQGCQTTSGQNCVFPSKFREMTLTKCVKADYDKYWCATSNKADGSVDTYGDCNADCPMEVHDPTKECITTGNYQCVFPFEYNGVTYNKCTDADNEGKKWCAINKYPNSEQAYHFEECNMSSQCQHLNRYFILLNYSKIHQELIRKQYCPILINAASMIIIQDCCGNQFLKTAIHNANLSNS</sequence>
<dbReference type="InterPro" id="IPR000562">
    <property type="entry name" value="FN_type2_dom"/>
</dbReference>
<organism evidence="5 6">
    <name type="scientific">Lepeophtheirus salmonis</name>
    <name type="common">Salmon louse</name>
    <name type="synonym">Caligus salmonis</name>
    <dbReference type="NCBI Taxonomy" id="72036"/>
    <lineage>
        <taxon>Eukaryota</taxon>
        <taxon>Metazoa</taxon>
        <taxon>Ecdysozoa</taxon>
        <taxon>Arthropoda</taxon>
        <taxon>Crustacea</taxon>
        <taxon>Multicrustacea</taxon>
        <taxon>Hexanauplia</taxon>
        <taxon>Copepoda</taxon>
        <taxon>Siphonostomatoida</taxon>
        <taxon>Caligidae</taxon>
        <taxon>Lepeophtheirus</taxon>
    </lineage>
</organism>
<dbReference type="EMBL" id="HG994593">
    <property type="protein sequence ID" value="CAF2845196.1"/>
    <property type="molecule type" value="Genomic_DNA"/>
</dbReference>
<comment type="caution">
    <text evidence="3">Lacks conserved residue(s) required for the propagation of feature annotation.</text>
</comment>
<feature type="domain" description="Fibronectin type-II" evidence="4">
    <location>
        <begin position="88"/>
        <end position="135"/>
    </location>
</feature>
<keyword evidence="1" id="KW-0677">Repeat</keyword>
<dbReference type="Proteomes" id="UP000675881">
    <property type="component" value="Chromosome 14"/>
</dbReference>
<dbReference type="PROSITE" id="PS51092">
    <property type="entry name" value="FN2_2"/>
    <property type="match status" value="2"/>
</dbReference>
<dbReference type="Pfam" id="PF00040">
    <property type="entry name" value="fn2"/>
    <property type="match status" value="2"/>
</dbReference>
<dbReference type="SMART" id="SM00059">
    <property type="entry name" value="FN2"/>
    <property type="match status" value="2"/>
</dbReference>
<gene>
    <name evidence="5" type="ORF">LSAA_5310</name>
</gene>
<evidence type="ECO:0000256" key="2">
    <source>
        <dbReference type="ARBA" id="ARBA00023157"/>
    </source>
</evidence>
<dbReference type="AlphaFoldDB" id="A0A7R8H4C1"/>